<protein>
    <submittedName>
        <fullName evidence="1">Uncharacterized protein</fullName>
    </submittedName>
</protein>
<feature type="non-terminal residue" evidence="1">
    <location>
        <position position="1"/>
    </location>
</feature>
<comment type="caution">
    <text evidence="1">The sequence shown here is derived from an EMBL/GenBank/DDBJ whole genome shotgun (WGS) entry which is preliminary data.</text>
</comment>
<name>G9P2A5_HYPAI</name>
<dbReference type="HOGENOM" id="CLU_2855888_0_0_1"/>
<evidence type="ECO:0000313" key="1">
    <source>
        <dbReference type="EMBL" id="EHK43477.1"/>
    </source>
</evidence>
<dbReference type="EMBL" id="ABDG02000026">
    <property type="protein sequence ID" value="EHK43477.1"/>
    <property type="molecule type" value="Genomic_DNA"/>
</dbReference>
<sequence>LQKQPTRSKTANRESVRESIQRLRRCTQPCQDNDHVFGTSSVVICTLLQLRRCLRPCQINDHAAR</sequence>
<dbReference type="AlphaFoldDB" id="G9P2A5"/>
<dbReference type="Proteomes" id="UP000005426">
    <property type="component" value="Unassembled WGS sequence"/>
</dbReference>
<accession>G9P2A5</accession>
<organism evidence="1 2">
    <name type="scientific">Hypocrea atroviridis (strain ATCC 20476 / IMI 206040)</name>
    <name type="common">Trichoderma atroviride</name>
    <dbReference type="NCBI Taxonomy" id="452589"/>
    <lineage>
        <taxon>Eukaryota</taxon>
        <taxon>Fungi</taxon>
        <taxon>Dikarya</taxon>
        <taxon>Ascomycota</taxon>
        <taxon>Pezizomycotina</taxon>
        <taxon>Sordariomycetes</taxon>
        <taxon>Hypocreomycetidae</taxon>
        <taxon>Hypocreales</taxon>
        <taxon>Hypocreaceae</taxon>
        <taxon>Trichoderma</taxon>
    </lineage>
</organism>
<evidence type="ECO:0000313" key="2">
    <source>
        <dbReference type="Proteomes" id="UP000005426"/>
    </source>
</evidence>
<gene>
    <name evidence="1" type="ORF">TRIATDRAFT_301279</name>
</gene>
<reference evidence="1 2" key="1">
    <citation type="journal article" date="2011" name="Genome Biol.">
        <title>Comparative genome sequence analysis underscores mycoparasitism as the ancestral life style of Trichoderma.</title>
        <authorList>
            <person name="Kubicek C.P."/>
            <person name="Herrera-Estrella A."/>
            <person name="Seidl-Seiboth V."/>
            <person name="Martinez D.A."/>
            <person name="Druzhinina I.S."/>
            <person name="Thon M."/>
            <person name="Zeilinger S."/>
            <person name="Casas-Flores S."/>
            <person name="Horwitz B.A."/>
            <person name="Mukherjee P.K."/>
            <person name="Mukherjee M."/>
            <person name="Kredics L."/>
            <person name="Alcaraz L.D."/>
            <person name="Aerts A."/>
            <person name="Antal Z."/>
            <person name="Atanasova L."/>
            <person name="Cervantes-Badillo M.G."/>
            <person name="Challacombe J."/>
            <person name="Chertkov O."/>
            <person name="McCluskey K."/>
            <person name="Coulpier F."/>
            <person name="Deshpande N."/>
            <person name="von Doehren H."/>
            <person name="Ebbole D.J."/>
            <person name="Esquivel-Naranjo E.U."/>
            <person name="Fekete E."/>
            <person name="Flipphi M."/>
            <person name="Glaser F."/>
            <person name="Gomez-Rodriguez E.Y."/>
            <person name="Gruber S."/>
            <person name="Han C."/>
            <person name="Henrissat B."/>
            <person name="Hermosa R."/>
            <person name="Hernandez-Onate M."/>
            <person name="Karaffa L."/>
            <person name="Kosti I."/>
            <person name="Le Crom S."/>
            <person name="Lindquist E."/>
            <person name="Lucas S."/>
            <person name="Luebeck M."/>
            <person name="Luebeck P.S."/>
            <person name="Margeot A."/>
            <person name="Metz B."/>
            <person name="Misra M."/>
            <person name="Nevalainen H."/>
            <person name="Omann M."/>
            <person name="Packer N."/>
            <person name="Perrone G."/>
            <person name="Uresti-Rivera E.E."/>
            <person name="Salamov A."/>
            <person name="Schmoll M."/>
            <person name="Seiboth B."/>
            <person name="Shapiro H."/>
            <person name="Sukno S."/>
            <person name="Tamayo-Ramos J.A."/>
            <person name="Tisch D."/>
            <person name="Wiest A."/>
            <person name="Wilkinson H.H."/>
            <person name="Zhang M."/>
            <person name="Coutinho P.M."/>
            <person name="Kenerley C.M."/>
            <person name="Monte E."/>
            <person name="Baker S.E."/>
            <person name="Grigoriev I.V."/>
        </authorList>
    </citation>
    <scope>NUCLEOTIDE SEQUENCE [LARGE SCALE GENOMIC DNA]</scope>
    <source>
        <strain evidence="2">ATCC 20476 / IMI 206040</strain>
    </source>
</reference>
<proteinExistence type="predicted"/>
<dbReference type="OrthoDB" id="10458318at2759"/>
<keyword evidence="2" id="KW-1185">Reference proteome</keyword>